<keyword evidence="4" id="KW-1185">Reference proteome</keyword>
<proteinExistence type="predicted"/>
<sequence length="396" mass="42702">MSYVRRDSSGSVTSAGIMHHQSKLDVFIIKAHRLLSNGAAINGDDVSLVNTGSSSSSPQGGAGAAGGTGAGSAAASGASPQQDLALFQRLSQLYNATISTSLLDDNSTSPKSAIELYQRFQQILKELELSYDVSPYGKYFRRLENGMWQIRDDSELVSDQLWQLVSVSISTVYDAKTGQMLNQTRRRVNSMATSSKNSPSEVIDHTLPQQLQKRLQKLQQDNKHNYYTTPASPSLAVAPNSNGSGNANGGANGMANGMVNGTTNGIGIGIGTGAGAVNRSSSSGSTPLGKRKYVGIGTPDEDAVEELLQLATKKPRTDLPTIDEDIPQQTLPSRALTSKEADLYDRLLREKDDRVKQLEADLESQRQETLWLRKMLLEDLACIRSMLHKKASPGRS</sequence>
<reference evidence="3 4" key="1">
    <citation type="journal article" date="2009" name="Genome Res.">
        <title>Comparative genomics of protoploid Saccharomycetaceae.</title>
        <authorList>
            <consortium name="The Genolevures Consortium"/>
            <person name="Souciet J.-L."/>
            <person name="Dujon B."/>
            <person name="Gaillardin C."/>
            <person name="Johnston M."/>
            <person name="Baret P.V."/>
            <person name="Cliften P."/>
            <person name="Sherman D.J."/>
            <person name="Weissenbach J."/>
            <person name="Westhof E."/>
            <person name="Wincker P."/>
            <person name="Jubin C."/>
            <person name="Poulain J."/>
            <person name="Barbe V."/>
            <person name="Segurens B."/>
            <person name="Artiguenave F."/>
            <person name="Anthouard V."/>
            <person name="Vacherie B."/>
            <person name="Val M.-E."/>
            <person name="Fulton R.S."/>
            <person name="Minx P."/>
            <person name="Wilson R."/>
            <person name="Durrens P."/>
            <person name="Jean G."/>
            <person name="Marck C."/>
            <person name="Martin T."/>
            <person name="Nikolski M."/>
            <person name="Rolland T."/>
            <person name="Seret M.-L."/>
            <person name="Casaregola S."/>
            <person name="Despons L."/>
            <person name="Fairhead C."/>
            <person name="Fischer G."/>
            <person name="Lafontaine I."/>
            <person name="Leh V."/>
            <person name="Lemaire M."/>
            <person name="de Montigny J."/>
            <person name="Neuveglise C."/>
            <person name="Thierry A."/>
            <person name="Blanc-Lenfle I."/>
            <person name="Bleykasten C."/>
            <person name="Diffels J."/>
            <person name="Fritsch E."/>
            <person name="Frangeul L."/>
            <person name="Goeffon A."/>
            <person name="Jauniaux N."/>
            <person name="Kachouri-Lafond R."/>
            <person name="Payen C."/>
            <person name="Potier S."/>
            <person name="Pribylova L."/>
            <person name="Ozanne C."/>
            <person name="Richard G.-F."/>
            <person name="Sacerdot C."/>
            <person name="Straub M.-L."/>
            <person name="Talla E."/>
        </authorList>
    </citation>
    <scope>NUCLEOTIDE SEQUENCE [LARGE SCALE GENOMIC DNA]</scope>
    <source>
        <strain evidence="4">ATCC 56472 / CBS 6340 / NRRL Y-8284</strain>
    </source>
</reference>
<name>C5DD18_LACTC</name>
<dbReference type="AlphaFoldDB" id="C5DD18"/>
<dbReference type="OMA" id="AGIMHHQ"/>
<organism evidence="3 4">
    <name type="scientific">Lachancea thermotolerans (strain ATCC 56472 / CBS 6340 / NRRL Y-8284)</name>
    <name type="common">Yeast</name>
    <name type="synonym">Kluyveromyces thermotolerans</name>
    <dbReference type="NCBI Taxonomy" id="559295"/>
    <lineage>
        <taxon>Eukaryota</taxon>
        <taxon>Fungi</taxon>
        <taxon>Dikarya</taxon>
        <taxon>Ascomycota</taxon>
        <taxon>Saccharomycotina</taxon>
        <taxon>Saccharomycetes</taxon>
        <taxon>Saccharomycetales</taxon>
        <taxon>Saccharomycetaceae</taxon>
        <taxon>Lachancea</taxon>
    </lineage>
</organism>
<evidence type="ECO:0000313" key="3">
    <source>
        <dbReference type="EMBL" id="CAR21679.1"/>
    </source>
</evidence>
<accession>C5DD18</accession>
<dbReference type="eggNOG" id="ENOG502QU4I">
    <property type="taxonomic scope" value="Eukaryota"/>
</dbReference>
<protein>
    <submittedName>
        <fullName evidence="3">KLTH0B07590p</fullName>
    </submittedName>
</protein>
<feature type="coiled-coil region" evidence="1">
    <location>
        <begin position="341"/>
        <end position="368"/>
    </location>
</feature>
<dbReference type="InParanoid" id="C5DD18"/>
<evidence type="ECO:0000256" key="1">
    <source>
        <dbReference type="SAM" id="Coils"/>
    </source>
</evidence>
<dbReference type="OrthoDB" id="4070640at2759"/>
<gene>
    <name evidence="3" type="ordered locus">KLTH0B07590g</name>
</gene>
<evidence type="ECO:0000313" key="4">
    <source>
        <dbReference type="Proteomes" id="UP000002036"/>
    </source>
</evidence>
<dbReference type="EMBL" id="CU928166">
    <property type="protein sequence ID" value="CAR21679.1"/>
    <property type="molecule type" value="Genomic_DNA"/>
</dbReference>
<dbReference type="Proteomes" id="UP000002036">
    <property type="component" value="Chromosome B"/>
</dbReference>
<feature type="compositionally biased region" description="Gly residues" evidence="2">
    <location>
        <begin position="60"/>
        <end position="70"/>
    </location>
</feature>
<dbReference type="RefSeq" id="XP_002552117.1">
    <property type="nucleotide sequence ID" value="XM_002552071.1"/>
</dbReference>
<dbReference type="GeneID" id="8290957"/>
<keyword evidence="1" id="KW-0175">Coiled coil</keyword>
<dbReference type="FunCoup" id="C5DD18">
    <property type="interactions" value="986"/>
</dbReference>
<feature type="region of interest" description="Disordered" evidence="2">
    <location>
        <begin position="51"/>
        <end position="76"/>
    </location>
</feature>
<dbReference type="KEGG" id="lth:KLTH0B07590g"/>
<dbReference type="HOGENOM" id="CLU_023702_0_0_1"/>
<evidence type="ECO:0000256" key="2">
    <source>
        <dbReference type="SAM" id="MobiDB-lite"/>
    </source>
</evidence>